<feature type="transmembrane region" description="Helical" evidence="1">
    <location>
        <begin position="15"/>
        <end position="34"/>
    </location>
</feature>
<keyword evidence="1" id="KW-1133">Transmembrane helix</keyword>
<name>A0ABT2Y874_9MOLU</name>
<evidence type="ECO:0000313" key="3">
    <source>
        <dbReference type="Proteomes" id="UP001177160"/>
    </source>
</evidence>
<dbReference type="EMBL" id="JAOVQM010000008">
    <property type="protein sequence ID" value="MCV2232697.1"/>
    <property type="molecule type" value="Genomic_DNA"/>
</dbReference>
<dbReference type="Proteomes" id="UP001177160">
    <property type="component" value="Unassembled WGS sequence"/>
</dbReference>
<organism evidence="2 3">
    <name type="scientific">Paracholeplasma manati</name>
    <dbReference type="NCBI Taxonomy" id="591373"/>
    <lineage>
        <taxon>Bacteria</taxon>
        <taxon>Bacillati</taxon>
        <taxon>Mycoplasmatota</taxon>
        <taxon>Mollicutes</taxon>
        <taxon>Acholeplasmatales</taxon>
        <taxon>Acholeplasmataceae</taxon>
        <taxon>Paracholeplasma</taxon>
    </lineage>
</organism>
<accession>A0ABT2Y874</accession>
<keyword evidence="1" id="KW-0812">Transmembrane</keyword>
<gene>
    <name evidence="2" type="ORF">N7548_07685</name>
</gene>
<protein>
    <submittedName>
        <fullName evidence="2">Uncharacterized protein</fullName>
    </submittedName>
</protein>
<sequence length="259" mass="31235">MFTFRSLILSERMRSFMMIVILVVFVAFGVQIILNESNLTTQIFYVVFLSFFTFFFVLSEVLRFMHRKMVYALNIKVDHPKALYWLSKVQKFDLIKEYQQTYVVFKTLYHRDLGEFDELKKTLEHLIFQRSSSLKLIDKVNRFYIAIEEKNDEQVQSLYKDIYDAYFIKTKKSHTPRYVYDIHQISADYYIYKKNASKAHDELQQVLLDRLNPREQTYYYVSFAKYSQLKQKGTDLVYWNKAKEIAPNVHHVVNYVKES</sequence>
<reference evidence="2" key="1">
    <citation type="submission" date="2022-09" db="EMBL/GenBank/DDBJ databases">
        <title>Novel Mycoplasma species identified in domestic and wild animals.</title>
        <authorList>
            <person name="Volokhov D.V."/>
            <person name="Furtak V.A."/>
            <person name="Zagorodnyaya T.A."/>
        </authorList>
    </citation>
    <scope>NUCLEOTIDE SEQUENCE</scope>
    <source>
        <strain evidence="2">Oakley</strain>
    </source>
</reference>
<keyword evidence="1" id="KW-0472">Membrane</keyword>
<comment type="caution">
    <text evidence="2">The sequence shown here is derived from an EMBL/GenBank/DDBJ whole genome shotgun (WGS) entry which is preliminary data.</text>
</comment>
<keyword evidence="3" id="KW-1185">Reference proteome</keyword>
<evidence type="ECO:0000256" key="1">
    <source>
        <dbReference type="SAM" id="Phobius"/>
    </source>
</evidence>
<proteinExistence type="predicted"/>
<dbReference type="RefSeq" id="WP_263608886.1">
    <property type="nucleotide sequence ID" value="NZ_JAOVQM010000008.1"/>
</dbReference>
<evidence type="ECO:0000313" key="2">
    <source>
        <dbReference type="EMBL" id="MCV2232697.1"/>
    </source>
</evidence>
<feature type="transmembrane region" description="Helical" evidence="1">
    <location>
        <begin position="40"/>
        <end position="59"/>
    </location>
</feature>